<organism evidence="1 2">
    <name type="scientific">Pontibacter chinhatensis</name>
    <dbReference type="NCBI Taxonomy" id="1436961"/>
    <lineage>
        <taxon>Bacteria</taxon>
        <taxon>Pseudomonadati</taxon>
        <taxon>Bacteroidota</taxon>
        <taxon>Cytophagia</taxon>
        <taxon>Cytophagales</taxon>
        <taxon>Hymenobacteraceae</taxon>
        <taxon>Pontibacter</taxon>
    </lineage>
</organism>
<dbReference type="Proteomes" id="UP000198724">
    <property type="component" value="Unassembled WGS sequence"/>
</dbReference>
<dbReference type="RefSeq" id="WP_092098967.1">
    <property type="nucleotide sequence ID" value="NZ_FOOT01000001.1"/>
</dbReference>
<proteinExistence type="predicted"/>
<reference evidence="2" key="1">
    <citation type="submission" date="2016-10" db="EMBL/GenBank/DDBJ databases">
        <authorList>
            <person name="Varghese N."/>
            <person name="Submissions S."/>
        </authorList>
    </citation>
    <scope>NUCLEOTIDE SEQUENCE [LARGE SCALE GENOMIC DNA]</scope>
    <source>
        <strain evidence="2">LP51</strain>
    </source>
</reference>
<keyword evidence="2" id="KW-1185">Reference proteome</keyword>
<name>A0A1I2NGR0_9BACT</name>
<dbReference type="OrthoDB" id="853472at2"/>
<dbReference type="AlphaFoldDB" id="A0A1I2NGR0"/>
<evidence type="ECO:0000313" key="1">
    <source>
        <dbReference type="EMBL" id="SFG00666.1"/>
    </source>
</evidence>
<dbReference type="EMBL" id="FOOT01000001">
    <property type="protein sequence ID" value="SFG00666.1"/>
    <property type="molecule type" value="Genomic_DNA"/>
</dbReference>
<sequence length="110" mass="12631">MTQLPHYTSIASVAFNDYLDNRIELDDLIARLREIELQVMHDDEAEEETGKVLWFRFFNGDPFQTTISDIENDLSDPTHPSARILLQGIALGLDSNELEVHYSWTGFTES</sequence>
<accession>A0A1I2NGR0</accession>
<protein>
    <submittedName>
        <fullName evidence="1">Uncharacterized protein</fullName>
    </submittedName>
</protein>
<dbReference type="STRING" id="1436961.SAMN05421739_101653"/>
<gene>
    <name evidence="1" type="ORF">SAMN05421739_101653</name>
</gene>
<evidence type="ECO:0000313" key="2">
    <source>
        <dbReference type="Proteomes" id="UP000198724"/>
    </source>
</evidence>